<sequence length="84" mass="9612">MKVVLDIDNQGDVHCLWTDQIDLFAIGKVTNVHKASNVEFHEGEQVWQVLSLDGKILHQNKNREKAIEFEIKEFSPGGLFYVSN</sequence>
<organism evidence="1">
    <name type="scientific">marine sediment metagenome</name>
    <dbReference type="NCBI Taxonomy" id="412755"/>
    <lineage>
        <taxon>unclassified sequences</taxon>
        <taxon>metagenomes</taxon>
        <taxon>ecological metagenomes</taxon>
    </lineage>
</organism>
<proteinExistence type="predicted"/>
<comment type="caution">
    <text evidence="1">The sequence shown here is derived from an EMBL/GenBank/DDBJ whole genome shotgun (WGS) entry which is preliminary data.</text>
</comment>
<reference evidence="1" key="1">
    <citation type="journal article" date="2015" name="Nature">
        <title>Complex archaea that bridge the gap between prokaryotes and eukaryotes.</title>
        <authorList>
            <person name="Spang A."/>
            <person name="Saw J.H."/>
            <person name="Jorgensen S.L."/>
            <person name="Zaremba-Niedzwiedzka K."/>
            <person name="Martijn J."/>
            <person name="Lind A.E."/>
            <person name="van Eijk R."/>
            <person name="Schleper C."/>
            <person name="Guy L."/>
            <person name="Ettema T.J."/>
        </authorList>
    </citation>
    <scope>NUCLEOTIDE SEQUENCE</scope>
</reference>
<gene>
    <name evidence="1" type="ORF">LCGC14_0142520</name>
</gene>
<dbReference type="AlphaFoldDB" id="A0A0F9VGP0"/>
<name>A0A0F9VGP0_9ZZZZ</name>
<dbReference type="EMBL" id="LAZR01000049">
    <property type="protein sequence ID" value="KKN99007.1"/>
    <property type="molecule type" value="Genomic_DNA"/>
</dbReference>
<accession>A0A0F9VGP0</accession>
<protein>
    <submittedName>
        <fullName evidence="1">Uncharacterized protein</fullName>
    </submittedName>
</protein>
<evidence type="ECO:0000313" key="1">
    <source>
        <dbReference type="EMBL" id="KKN99007.1"/>
    </source>
</evidence>